<keyword evidence="2" id="KW-1185">Reference proteome</keyword>
<evidence type="ECO:0000313" key="2">
    <source>
        <dbReference type="Proteomes" id="UP001558632"/>
    </source>
</evidence>
<name>A0ABR3KUT9_TRISP</name>
<sequence length="90" mass="10166">MFTMDVDEWEGKLCRRFGFAVFGWRARKPVAAFKKPARRGCCSFISVKMEREKSVAPFLPWEKGGRGGRDVRFTPCSAASSVEMGSDYGF</sequence>
<proteinExistence type="predicted"/>
<accession>A0ABR3KUT9</accession>
<dbReference type="EMBL" id="JBEUSY010000132">
    <property type="protein sequence ID" value="KAL1244401.1"/>
    <property type="molecule type" value="Genomic_DNA"/>
</dbReference>
<protein>
    <submittedName>
        <fullName evidence="1">Transcriptional activator DEMETER</fullName>
    </submittedName>
</protein>
<gene>
    <name evidence="1" type="ORF">TSPI_06308</name>
</gene>
<reference evidence="1 2" key="1">
    <citation type="submission" date="2024-07" db="EMBL/GenBank/DDBJ databases">
        <title>Enhanced genomic and transcriptomic resources for Trichinella pseudospiralis and T. spiralis underpin the discovery of pronounced molecular differences between stages and species.</title>
        <authorList>
            <person name="Pasi K.K."/>
            <person name="La Rosa G."/>
            <person name="Gomez-Morales M.A."/>
            <person name="Tosini F."/>
            <person name="Sumanam S."/>
            <person name="Young N.D."/>
            <person name="Chang B.C."/>
            <person name="Robin G.B."/>
        </authorList>
    </citation>
    <scope>NUCLEOTIDE SEQUENCE [LARGE SCALE GENOMIC DNA]</scope>
    <source>
        <strain evidence="1">ISS534</strain>
    </source>
</reference>
<evidence type="ECO:0000313" key="1">
    <source>
        <dbReference type="EMBL" id="KAL1244401.1"/>
    </source>
</evidence>
<organism evidence="1 2">
    <name type="scientific">Trichinella spiralis</name>
    <name type="common">Trichina worm</name>
    <dbReference type="NCBI Taxonomy" id="6334"/>
    <lineage>
        <taxon>Eukaryota</taxon>
        <taxon>Metazoa</taxon>
        <taxon>Ecdysozoa</taxon>
        <taxon>Nematoda</taxon>
        <taxon>Enoplea</taxon>
        <taxon>Dorylaimia</taxon>
        <taxon>Trichinellida</taxon>
        <taxon>Trichinellidae</taxon>
        <taxon>Trichinella</taxon>
    </lineage>
</organism>
<comment type="caution">
    <text evidence="1">The sequence shown here is derived from an EMBL/GenBank/DDBJ whole genome shotgun (WGS) entry which is preliminary data.</text>
</comment>
<dbReference type="Proteomes" id="UP001558632">
    <property type="component" value="Unassembled WGS sequence"/>
</dbReference>